<gene>
    <name evidence="2" type="ORF">EGYM00163_LOCUS30351</name>
    <name evidence="3" type="ORF">EGYM00163_LOCUS30352</name>
</gene>
<feature type="compositionally biased region" description="Basic and acidic residues" evidence="1">
    <location>
        <begin position="48"/>
        <end position="76"/>
    </location>
</feature>
<dbReference type="EMBL" id="HBJA01087111">
    <property type="protein sequence ID" value="CAE0819182.1"/>
    <property type="molecule type" value="Transcribed_RNA"/>
</dbReference>
<evidence type="ECO:0000313" key="2">
    <source>
        <dbReference type="EMBL" id="CAE0819182.1"/>
    </source>
</evidence>
<dbReference type="AlphaFoldDB" id="A0A6T2C4H9"/>
<evidence type="ECO:0000313" key="3">
    <source>
        <dbReference type="EMBL" id="CAE0819183.1"/>
    </source>
</evidence>
<reference evidence="3" key="1">
    <citation type="submission" date="2021-01" db="EMBL/GenBank/DDBJ databases">
        <authorList>
            <person name="Corre E."/>
            <person name="Pelletier E."/>
            <person name="Niang G."/>
            <person name="Scheremetjew M."/>
            <person name="Finn R."/>
            <person name="Kale V."/>
            <person name="Holt S."/>
            <person name="Cochrane G."/>
            <person name="Meng A."/>
            <person name="Brown T."/>
            <person name="Cohen L."/>
        </authorList>
    </citation>
    <scope>NUCLEOTIDE SEQUENCE</scope>
    <source>
        <strain evidence="3">CCMP1594</strain>
    </source>
</reference>
<accession>A0A6T2C4H9</accession>
<evidence type="ECO:0000256" key="1">
    <source>
        <dbReference type="SAM" id="MobiDB-lite"/>
    </source>
</evidence>
<sequence>MTTLNTMHLISVGPNPARNRTWGLWGSMESCAVGLHVLPVAEHKVHTERGGLDRARVERQGHAPPKVKEDQTRNKTEQAWLAWQDLHVGRIPRKKNDPTNDNPQQHPMPPQRWVGNH</sequence>
<proteinExistence type="predicted"/>
<feature type="region of interest" description="Disordered" evidence="1">
    <location>
        <begin position="48"/>
        <end position="117"/>
    </location>
</feature>
<name>A0A6T2C4H9_9EUGL</name>
<organism evidence="3">
    <name type="scientific">Eutreptiella gymnastica</name>
    <dbReference type="NCBI Taxonomy" id="73025"/>
    <lineage>
        <taxon>Eukaryota</taxon>
        <taxon>Discoba</taxon>
        <taxon>Euglenozoa</taxon>
        <taxon>Euglenida</taxon>
        <taxon>Spirocuta</taxon>
        <taxon>Euglenophyceae</taxon>
        <taxon>Eutreptiales</taxon>
        <taxon>Eutreptiaceae</taxon>
        <taxon>Eutreptiella</taxon>
    </lineage>
</organism>
<dbReference type="EMBL" id="HBJA01087112">
    <property type="protein sequence ID" value="CAE0819183.1"/>
    <property type="molecule type" value="Transcribed_RNA"/>
</dbReference>
<protein>
    <submittedName>
        <fullName evidence="3">Uncharacterized protein</fullName>
    </submittedName>
</protein>